<proteinExistence type="inferred from homology"/>
<dbReference type="InterPro" id="IPR036013">
    <property type="entry name" value="Band_7/SPFH_dom_sf"/>
</dbReference>
<feature type="domain" description="Band 7" evidence="7">
    <location>
        <begin position="21"/>
        <end position="185"/>
    </location>
</feature>
<evidence type="ECO:0000256" key="5">
    <source>
        <dbReference type="ARBA" id="ARBA00023136"/>
    </source>
</evidence>
<comment type="subcellular location">
    <subcellularLocation>
        <location evidence="1">Membrane</location>
        <topology evidence="1">Single-pass membrane protein</topology>
    </subcellularLocation>
</comment>
<dbReference type="NCBIfam" id="TIGR01932">
    <property type="entry name" value="hflC"/>
    <property type="match status" value="1"/>
</dbReference>
<evidence type="ECO:0000256" key="6">
    <source>
        <dbReference type="PIRNR" id="PIRNR005651"/>
    </source>
</evidence>
<dbReference type="Gene3D" id="3.30.479.30">
    <property type="entry name" value="Band 7 domain"/>
    <property type="match status" value="1"/>
</dbReference>
<sequence>MSPKALLSLIVLGGVLLLASQGLYVVKETERAIKLKFGEVVEADLQPGLHWKVPFIEVVKRFDARVMTLDTNPSRFLTAGKKYVIVDAFAKWRIKDVRAYYKATSGSRLEATNLLAALLNKGLRDGIAGRTLHEVVSGERDALMTILTAQLNEQTQVELGIEVLDMRVKAIDLPEDLSRSVYNRMAAERNREAREHRSQGQELSEGIQADADRQKVVLEAEAYREAEQTRGEGDAEAARIYASAYNKDPEFYAFTRSLKAYTESFRQNDVLLLEPSSDFFRYLKDAQGKQ</sequence>
<evidence type="ECO:0000256" key="3">
    <source>
        <dbReference type="ARBA" id="ARBA00022692"/>
    </source>
</evidence>
<reference evidence="8 9" key="1">
    <citation type="submission" date="2019-11" db="EMBL/GenBank/DDBJ databases">
        <title>Venatorbacter sp. nov. a predator of Campylobacter and other Gram-negative bacteria.</title>
        <authorList>
            <person name="Saeedi A."/>
            <person name="Cummings N.J."/>
            <person name="Connerton I.F."/>
            <person name="Connerton P.L."/>
        </authorList>
    </citation>
    <scope>NUCLEOTIDE SEQUENCE [LARGE SCALE GENOMIC DNA]</scope>
    <source>
        <strain evidence="8">XL5</strain>
    </source>
</reference>
<keyword evidence="9" id="KW-1185">Reference proteome</keyword>
<dbReference type="EMBL" id="CP046056">
    <property type="protein sequence ID" value="QQD23294.1"/>
    <property type="molecule type" value="Genomic_DNA"/>
</dbReference>
<dbReference type="CDD" id="cd03405">
    <property type="entry name" value="SPFH_HflC"/>
    <property type="match status" value="1"/>
</dbReference>
<dbReference type="GO" id="GO:0016020">
    <property type="term" value="C:membrane"/>
    <property type="evidence" value="ECO:0007669"/>
    <property type="project" value="UniProtKB-SubCell"/>
</dbReference>
<evidence type="ECO:0000259" key="7">
    <source>
        <dbReference type="SMART" id="SM00244"/>
    </source>
</evidence>
<dbReference type="GO" id="GO:0008233">
    <property type="term" value="F:peptidase activity"/>
    <property type="evidence" value="ECO:0007669"/>
    <property type="project" value="UniProtKB-KW"/>
</dbReference>
<evidence type="ECO:0000256" key="2">
    <source>
        <dbReference type="ARBA" id="ARBA00007862"/>
    </source>
</evidence>
<evidence type="ECO:0000256" key="1">
    <source>
        <dbReference type="ARBA" id="ARBA00004167"/>
    </source>
</evidence>
<keyword evidence="3" id="KW-0812">Transmembrane</keyword>
<dbReference type="RefSeq" id="WP_228345818.1">
    <property type="nucleotide sequence ID" value="NZ_CP046056.1"/>
</dbReference>
<dbReference type="PANTHER" id="PTHR42911">
    <property type="entry name" value="MODULATOR OF FTSH PROTEASE HFLC"/>
    <property type="match status" value="1"/>
</dbReference>
<dbReference type="KEGG" id="vcw:GJQ55_01855"/>
<keyword evidence="4" id="KW-1133">Transmembrane helix</keyword>
<dbReference type="InterPro" id="IPR010200">
    <property type="entry name" value="HflC"/>
</dbReference>
<accession>A0A9X7YN21</accession>
<comment type="function">
    <text evidence="6">HflC and HflK could regulate a protease.</text>
</comment>
<name>A0A9X7YN21_9GAMM</name>
<protein>
    <recommendedName>
        <fullName evidence="6">Protein HflC</fullName>
    </recommendedName>
</protein>
<dbReference type="SMART" id="SM00244">
    <property type="entry name" value="PHB"/>
    <property type="match status" value="1"/>
</dbReference>
<keyword evidence="8" id="KW-0645">Protease</keyword>
<dbReference type="AlphaFoldDB" id="A0A9X7YN21"/>
<comment type="similarity">
    <text evidence="2 6">Belongs to the band 7/mec-2 family. HflC subfamily.</text>
</comment>
<dbReference type="PIRSF" id="PIRSF005651">
    <property type="entry name" value="HflC"/>
    <property type="match status" value="1"/>
</dbReference>
<gene>
    <name evidence="8" type="primary">hflC</name>
    <name evidence="8" type="ORF">GJQ55_01855</name>
</gene>
<dbReference type="Pfam" id="PF01145">
    <property type="entry name" value="Band_7"/>
    <property type="match status" value="1"/>
</dbReference>
<evidence type="ECO:0000313" key="8">
    <source>
        <dbReference type="EMBL" id="QQD23294.1"/>
    </source>
</evidence>
<dbReference type="SUPFAM" id="SSF117892">
    <property type="entry name" value="Band 7/SPFH domain"/>
    <property type="match status" value="1"/>
</dbReference>
<keyword evidence="5" id="KW-0472">Membrane</keyword>
<dbReference type="GO" id="GO:0006508">
    <property type="term" value="P:proteolysis"/>
    <property type="evidence" value="ECO:0007669"/>
    <property type="project" value="UniProtKB-KW"/>
</dbReference>
<dbReference type="Proteomes" id="UP000596074">
    <property type="component" value="Chromosome"/>
</dbReference>
<dbReference type="PANTHER" id="PTHR42911:SF1">
    <property type="entry name" value="MODULATOR OF FTSH PROTEASE HFLC"/>
    <property type="match status" value="1"/>
</dbReference>
<keyword evidence="8" id="KW-0378">Hydrolase</keyword>
<evidence type="ECO:0000313" key="9">
    <source>
        <dbReference type="Proteomes" id="UP000596074"/>
    </source>
</evidence>
<dbReference type="InterPro" id="IPR001107">
    <property type="entry name" value="Band_7"/>
</dbReference>
<organism evidence="8 9">
    <name type="scientific">Venatoribacter cucullus</name>
    <dbReference type="NCBI Taxonomy" id="2661630"/>
    <lineage>
        <taxon>Bacteria</taxon>
        <taxon>Pseudomonadati</taxon>
        <taxon>Pseudomonadota</taxon>
        <taxon>Gammaproteobacteria</taxon>
        <taxon>Oceanospirillales</taxon>
        <taxon>Oceanospirillaceae</taxon>
        <taxon>Venatoribacter</taxon>
    </lineage>
</organism>
<evidence type="ECO:0000256" key="4">
    <source>
        <dbReference type="ARBA" id="ARBA00022989"/>
    </source>
</evidence>